<dbReference type="Pfam" id="PF11566">
    <property type="entry name" value="PI31_Prot_N"/>
    <property type="match status" value="1"/>
</dbReference>
<dbReference type="InterPro" id="IPR045128">
    <property type="entry name" value="PI31-like"/>
</dbReference>
<comment type="caution">
    <text evidence="5">The sequence shown here is derived from an EMBL/GenBank/DDBJ whole genome shotgun (WGS) entry which is preliminary data.</text>
</comment>
<dbReference type="PANTHER" id="PTHR13266">
    <property type="entry name" value="PROTEASOME INHIBITOR"/>
    <property type="match status" value="1"/>
</dbReference>
<sequence length="207" mass="22853">MLHGDGRGRAFQVPETSLARGWYGDGRGTYQGCVTVAGYDQLYRGRFGARWGHFGDGLKKILNISNERTEPIIGTNSKTITFVYTNPEKGLKKVLVKCLVMNRKLFVETLAENSSQPPHLEIDIDDYVGGENTSGNYSALYNNLEKLVNGLEKEVISKLNFSAVDPPSSAKGEGSRSNHPGVTVNEPRGPQIDPSGYLLFSPLRFWI</sequence>
<dbReference type="GO" id="GO:0004866">
    <property type="term" value="F:endopeptidase inhibitor activity"/>
    <property type="evidence" value="ECO:0007669"/>
    <property type="project" value="InterPro"/>
</dbReference>
<feature type="region of interest" description="Disordered" evidence="3">
    <location>
        <begin position="166"/>
        <end position="190"/>
    </location>
</feature>
<protein>
    <submittedName>
        <fullName evidence="5">Proteasome inhibitor isoform 2</fullName>
    </submittedName>
</protein>
<proteinExistence type="inferred from homology"/>
<reference evidence="5" key="1">
    <citation type="submission" date="2019-09" db="EMBL/GenBank/DDBJ databases">
        <title>Draft genome information of white flower Hibiscus syriacus.</title>
        <authorList>
            <person name="Kim Y.-M."/>
        </authorList>
    </citation>
    <scope>NUCLEOTIDE SEQUENCE [LARGE SCALE GENOMIC DNA]</scope>
    <source>
        <strain evidence="5">YM2019G1</strain>
    </source>
</reference>
<comment type="similarity">
    <text evidence="1">Belongs to the proteasome inhibitor PI31 family.</text>
</comment>
<keyword evidence="2" id="KW-0647">Proteasome</keyword>
<evidence type="ECO:0000313" key="6">
    <source>
        <dbReference type="Proteomes" id="UP000436088"/>
    </source>
</evidence>
<dbReference type="EMBL" id="VEPZ02001775">
    <property type="protein sequence ID" value="KAE8655758.1"/>
    <property type="molecule type" value="Genomic_DNA"/>
</dbReference>
<evidence type="ECO:0000313" key="5">
    <source>
        <dbReference type="EMBL" id="KAE8655758.1"/>
    </source>
</evidence>
<name>A0A6A2WD07_HIBSY</name>
<gene>
    <name evidence="5" type="ORF">F3Y22_tig00117017pilonHSYRG00142</name>
</gene>
<dbReference type="AlphaFoldDB" id="A0A6A2WD07"/>
<accession>A0A6A2WD07</accession>
<evidence type="ECO:0000256" key="3">
    <source>
        <dbReference type="SAM" id="MobiDB-lite"/>
    </source>
</evidence>
<dbReference type="GO" id="GO:0043161">
    <property type="term" value="P:proteasome-mediated ubiquitin-dependent protein catabolic process"/>
    <property type="evidence" value="ECO:0007669"/>
    <property type="project" value="InterPro"/>
</dbReference>
<feature type="domain" description="PI31 proteasome regulator N-terminal" evidence="4">
    <location>
        <begin position="75"/>
        <end position="160"/>
    </location>
</feature>
<dbReference type="PANTHER" id="PTHR13266:SF1">
    <property type="entry name" value="PROTEASOME INHIBITOR PI31 SUBUNIT"/>
    <property type="match status" value="1"/>
</dbReference>
<dbReference type="GO" id="GO:0000502">
    <property type="term" value="C:proteasome complex"/>
    <property type="evidence" value="ECO:0007669"/>
    <property type="project" value="UniProtKB-KW"/>
</dbReference>
<dbReference type="Proteomes" id="UP000436088">
    <property type="component" value="Unassembled WGS sequence"/>
</dbReference>
<evidence type="ECO:0000259" key="4">
    <source>
        <dbReference type="Pfam" id="PF11566"/>
    </source>
</evidence>
<organism evidence="5 6">
    <name type="scientific">Hibiscus syriacus</name>
    <name type="common">Rose of Sharon</name>
    <dbReference type="NCBI Taxonomy" id="106335"/>
    <lineage>
        <taxon>Eukaryota</taxon>
        <taxon>Viridiplantae</taxon>
        <taxon>Streptophyta</taxon>
        <taxon>Embryophyta</taxon>
        <taxon>Tracheophyta</taxon>
        <taxon>Spermatophyta</taxon>
        <taxon>Magnoliopsida</taxon>
        <taxon>eudicotyledons</taxon>
        <taxon>Gunneridae</taxon>
        <taxon>Pentapetalae</taxon>
        <taxon>rosids</taxon>
        <taxon>malvids</taxon>
        <taxon>Malvales</taxon>
        <taxon>Malvaceae</taxon>
        <taxon>Malvoideae</taxon>
        <taxon>Hibiscus</taxon>
    </lineage>
</organism>
<dbReference type="Gene3D" id="3.40.1000.30">
    <property type="match status" value="1"/>
</dbReference>
<keyword evidence="6" id="KW-1185">Reference proteome</keyword>
<evidence type="ECO:0000256" key="2">
    <source>
        <dbReference type="ARBA" id="ARBA00022942"/>
    </source>
</evidence>
<evidence type="ECO:0000256" key="1">
    <source>
        <dbReference type="ARBA" id="ARBA00006405"/>
    </source>
</evidence>
<dbReference type="GO" id="GO:0070628">
    <property type="term" value="F:proteasome binding"/>
    <property type="evidence" value="ECO:0007669"/>
    <property type="project" value="InterPro"/>
</dbReference>
<dbReference type="InterPro" id="IPR021625">
    <property type="entry name" value="PI31_Prot_N"/>
</dbReference>